<gene>
    <name evidence="2" type="ORF">GCD22_01852</name>
</gene>
<protein>
    <submittedName>
        <fullName evidence="2">Uncharacterized protein</fullName>
    </submittedName>
</protein>
<dbReference type="EMBL" id="CP045571">
    <property type="protein sequence ID" value="QFX96129.1"/>
    <property type="molecule type" value="Genomic_DNA"/>
</dbReference>
<dbReference type="AlphaFoldDB" id="A0A5P9XR69"/>
<feature type="signal peptide" evidence="1">
    <location>
        <begin position="1"/>
        <end position="22"/>
    </location>
</feature>
<dbReference type="GeneID" id="60696177"/>
<dbReference type="RefSeq" id="WP_081576719.1">
    <property type="nucleotide sequence ID" value="NZ_CP045571.1"/>
</dbReference>
<accession>A0A5P9XR69</accession>
<name>A0A5P9XR69_ACITH</name>
<reference evidence="2 3" key="1">
    <citation type="submission" date="2019-10" db="EMBL/GenBank/DDBJ databases">
        <authorList>
            <person name="Wang R."/>
        </authorList>
    </citation>
    <scope>NUCLEOTIDE SEQUENCE [LARGE SCALE GENOMIC DNA]</scope>
    <source>
        <strain evidence="2 3">ATCC 19377</strain>
    </source>
</reference>
<dbReference type="KEGG" id="atx:GCD22_01852"/>
<sequence>MSKLSNVLKVGALSLSMMVATAITVEAINLHYFGNFLIIKAGHQQNARWMINGEMPVDGGFFTSTIKGKTIIAYAFKDKRNYLVEAKYRQNGKDSRPFFDKTITVNTWSAGPNDIRAEVYSTDWKQSFWQSGQFFLHQLSDVM</sequence>
<evidence type="ECO:0000256" key="1">
    <source>
        <dbReference type="SAM" id="SignalP"/>
    </source>
</evidence>
<evidence type="ECO:0000313" key="3">
    <source>
        <dbReference type="Proteomes" id="UP000363590"/>
    </source>
</evidence>
<feature type="chain" id="PRO_5024359192" evidence="1">
    <location>
        <begin position="23"/>
        <end position="143"/>
    </location>
</feature>
<evidence type="ECO:0000313" key="2">
    <source>
        <dbReference type="EMBL" id="QFX96129.1"/>
    </source>
</evidence>
<organism evidence="2 3">
    <name type="scientific">Acidithiobacillus thiooxidans ATCC 19377</name>
    <dbReference type="NCBI Taxonomy" id="637390"/>
    <lineage>
        <taxon>Bacteria</taxon>
        <taxon>Pseudomonadati</taxon>
        <taxon>Pseudomonadota</taxon>
        <taxon>Acidithiobacillia</taxon>
        <taxon>Acidithiobacillales</taxon>
        <taxon>Acidithiobacillaceae</taxon>
        <taxon>Acidithiobacillus</taxon>
    </lineage>
</organism>
<dbReference type="Proteomes" id="UP000363590">
    <property type="component" value="Chromosome"/>
</dbReference>
<proteinExistence type="predicted"/>
<keyword evidence="1" id="KW-0732">Signal</keyword>